<organism evidence="2 24">
    <name type="scientific">Thermus scotoductus</name>
    <dbReference type="NCBI Taxonomy" id="37636"/>
    <lineage>
        <taxon>Bacteria</taxon>
        <taxon>Thermotogati</taxon>
        <taxon>Deinococcota</taxon>
        <taxon>Deinococci</taxon>
        <taxon>Thermales</taxon>
        <taxon>Thermaceae</taxon>
        <taxon>Thermus</taxon>
    </lineage>
</organism>
<evidence type="ECO:0000313" key="15">
    <source>
        <dbReference type="Proteomes" id="UP000286734"/>
    </source>
</evidence>
<dbReference type="Proteomes" id="UP000288051">
    <property type="component" value="Unassembled WGS sequence"/>
</dbReference>
<evidence type="ECO:0000313" key="24">
    <source>
        <dbReference type="Proteomes" id="UP000288082"/>
    </source>
</evidence>
<reference evidence="14 15" key="2">
    <citation type="journal article" date="2019" name="Extremophiles">
        <title>Biogeography of thermophiles and predominance of Thermus scotoductus in domestic water heaters.</title>
        <authorList>
            <person name="Wilpiszeski R.L."/>
            <person name="Zhang Z."/>
            <person name="House C.H."/>
        </authorList>
    </citation>
    <scope>NUCLEOTIDE SEQUENCE [LARGE SCALE GENOMIC DNA]</scope>
    <source>
        <strain evidence="13 23">10_S10</strain>
        <strain evidence="11 21">12_S12</strain>
        <strain evidence="12 17">14_S14</strain>
        <strain evidence="9 25">16_S16</strain>
        <strain evidence="10 18">17_S17</strain>
        <strain evidence="7 16">20_S20</strain>
        <strain evidence="8 22">24_S24</strain>
        <strain evidence="5 19">25_S25</strain>
        <strain evidence="6 14">27_S27</strain>
        <strain evidence="4 20">28_S28</strain>
        <strain evidence="3 15">34_S34</strain>
        <strain evidence="2 24">38_S38</strain>
    </source>
</reference>
<evidence type="ECO:0000313" key="9">
    <source>
        <dbReference type="EMBL" id="RTH96658.1"/>
    </source>
</evidence>
<dbReference type="EMBL" id="PEMD01000326">
    <property type="protein sequence ID" value="RTH29400.1"/>
    <property type="molecule type" value="Genomic_DNA"/>
</dbReference>
<feature type="domain" description="Glutaredoxin" evidence="1">
    <location>
        <begin position="5"/>
        <end position="63"/>
    </location>
</feature>
<evidence type="ECO:0000313" key="7">
    <source>
        <dbReference type="EMBL" id="RTH29400.1"/>
    </source>
</evidence>
<evidence type="ECO:0000313" key="6">
    <source>
        <dbReference type="EMBL" id="RTH25250.1"/>
    </source>
</evidence>
<evidence type="ECO:0000313" key="3">
    <source>
        <dbReference type="EMBL" id="RTG99574.1"/>
    </source>
</evidence>
<evidence type="ECO:0000313" key="8">
    <source>
        <dbReference type="EMBL" id="RTH40193.1"/>
    </source>
</evidence>
<dbReference type="EMBL" id="PELP01000575">
    <property type="protein sequence ID" value="RTG99574.1"/>
    <property type="molecule type" value="Genomic_DNA"/>
</dbReference>
<dbReference type="PROSITE" id="PS51354">
    <property type="entry name" value="GLUTAREDOXIN_2"/>
    <property type="match status" value="1"/>
</dbReference>
<dbReference type="EMBL" id="PEMN01000358">
    <property type="protein sequence ID" value="RTI14453.1"/>
    <property type="molecule type" value="Genomic_DNA"/>
</dbReference>
<evidence type="ECO:0000313" key="12">
    <source>
        <dbReference type="EMBL" id="RTI11188.1"/>
    </source>
</evidence>
<dbReference type="SUPFAM" id="SSF52833">
    <property type="entry name" value="Thioredoxin-like"/>
    <property type="match status" value="1"/>
</dbReference>
<gene>
    <name evidence="13" type="ORF">CSW23_10745</name>
    <name evidence="11" type="ORF">CSW25_00030</name>
    <name evidence="12" type="ORF">CSW27_12935</name>
    <name evidence="9" type="ORF">CSW29_12790</name>
    <name evidence="10" type="ORF">CSW30_13855</name>
    <name evidence="7" type="ORF">CSW33_12400</name>
    <name evidence="8" type="ORF">CSW37_00670</name>
    <name evidence="5" type="ORF">CSW38_12940</name>
    <name evidence="6" type="ORF">CSW40_07065</name>
    <name evidence="4" type="ORF">CSW41_13200</name>
    <name evidence="3" type="ORF">CSW47_15670</name>
    <name evidence="2" type="ORF">CSW50_14445</name>
</gene>
<evidence type="ECO:0000313" key="18">
    <source>
        <dbReference type="Proteomes" id="UP000287173"/>
    </source>
</evidence>
<dbReference type="EMBL" id="PELW01000188">
    <property type="protein sequence ID" value="RTH25250.1"/>
    <property type="molecule type" value="Genomic_DNA"/>
</dbReference>
<dbReference type="CDD" id="cd02976">
    <property type="entry name" value="NrdH"/>
    <property type="match status" value="1"/>
</dbReference>
<evidence type="ECO:0000313" key="16">
    <source>
        <dbReference type="Proteomes" id="UP000286928"/>
    </source>
</evidence>
<accession>A0A430QV62</accession>
<evidence type="ECO:0000313" key="25">
    <source>
        <dbReference type="Proteomes" id="UP000288347"/>
    </source>
</evidence>
<evidence type="ECO:0000313" key="23">
    <source>
        <dbReference type="Proteomes" id="UP000288073"/>
    </source>
</evidence>
<evidence type="ECO:0000313" key="11">
    <source>
        <dbReference type="EMBL" id="RTI10340.1"/>
    </source>
</evidence>
<dbReference type="AlphaFoldDB" id="A0A430QV62"/>
<evidence type="ECO:0000313" key="14">
    <source>
        <dbReference type="Proteomes" id="UP000286712"/>
    </source>
</evidence>
<evidence type="ECO:0000313" key="17">
    <source>
        <dbReference type="Proteomes" id="UP000287155"/>
    </source>
</evidence>
<evidence type="ECO:0000259" key="1">
    <source>
        <dbReference type="Pfam" id="PF00462"/>
    </source>
</evidence>
<dbReference type="Proteomes" id="UP000287173">
    <property type="component" value="Unassembled WGS sequence"/>
</dbReference>
<protein>
    <submittedName>
        <fullName evidence="2">NrdH-redoxin</fullName>
    </submittedName>
</protein>
<dbReference type="Proteomes" id="UP000288082">
    <property type="component" value="Unassembled WGS sequence"/>
</dbReference>
<dbReference type="NCBIfam" id="NF041212">
    <property type="entry name" value="Uxx_star"/>
    <property type="match status" value="1"/>
</dbReference>
<dbReference type="Proteomes" id="UP000287962">
    <property type="component" value="Unassembled WGS sequence"/>
</dbReference>
<dbReference type="Proteomes" id="UP000286712">
    <property type="component" value="Unassembled WGS sequence"/>
</dbReference>
<dbReference type="Proteomes" id="UP000287439">
    <property type="component" value="Unassembled WGS sequence"/>
</dbReference>
<evidence type="ECO:0000313" key="4">
    <source>
        <dbReference type="EMBL" id="RTH13872.1"/>
    </source>
</evidence>
<dbReference type="Proteomes" id="UP000288347">
    <property type="component" value="Unassembled WGS sequence"/>
</dbReference>
<dbReference type="EMBL" id="PELM01000490">
    <property type="protein sequence ID" value="RTG98847.1"/>
    <property type="molecule type" value="Genomic_DNA"/>
</dbReference>
<dbReference type="Gene3D" id="3.40.30.10">
    <property type="entry name" value="Glutaredoxin"/>
    <property type="match status" value="1"/>
</dbReference>
<dbReference type="EMBL" id="PEMH01000396">
    <property type="protein sequence ID" value="RTH96658.1"/>
    <property type="molecule type" value="Genomic_DNA"/>
</dbReference>
<dbReference type="InterPro" id="IPR002109">
    <property type="entry name" value="Glutaredoxin"/>
</dbReference>
<keyword evidence="21" id="KW-1185">Reference proteome</keyword>
<dbReference type="EMBL" id="PEMJ01000358">
    <property type="protein sequence ID" value="RTI11188.1"/>
    <property type="molecule type" value="Genomic_DNA"/>
</dbReference>
<evidence type="ECO:0000313" key="21">
    <source>
        <dbReference type="Proteomes" id="UP000287962"/>
    </source>
</evidence>
<dbReference type="RefSeq" id="WP_014511322.1">
    <property type="nucleotide sequence ID" value="NZ_PELL01000393.1"/>
</dbReference>
<dbReference type="Proteomes" id="UP000287306">
    <property type="component" value="Unassembled WGS sequence"/>
</dbReference>
<dbReference type="Proteomes" id="UP000288073">
    <property type="component" value="Unassembled WGS sequence"/>
</dbReference>
<evidence type="ECO:0000313" key="22">
    <source>
        <dbReference type="Proteomes" id="UP000288051"/>
    </source>
</evidence>
<evidence type="ECO:0000313" key="13">
    <source>
        <dbReference type="EMBL" id="RTI14453.1"/>
    </source>
</evidence>
<dbReference type="EMBL" id="PEMG01000466">
    <property type="protein sequence ID" value="RTI04131.1"/>
    <property type="molecule type" value="Genomic_DNA"/>
</dbReference>
<dbReference type="Proteomes" id="UP000287155">
    <property type="component" value="Unassembled WGS sequence"/>
</dbReference>
<evidence type="ECO:0000313" key="5">
    <source>
        <dbReference type="EMBL" id="RTH22578.1"/>
    </source>
</evidence>
<dbReference type="Proteomes" id="UP000286928">
    <property type="component" value="Unassembled WGS sequence"/>
</dbReference>
<evidence type="ECO:0000313" key="19">
    <source>
        <dbReference type="Proteomes" id="UP000287306"/>
    </source>
</evidence>
<dbReference type="EMBL" id="PELY01000430">
    <property type="protein sequence ID" value="RTH22578.1"/>
    <property type="molecule type" value="Genomic_DNA"/>
</dbReference>
<name>A0A430QV62_THESC</name>
<dbReference type="EMBL" id="PEML01000001">
    <property type="protein sequence ID" value="RTI10340.1"/>
    <property type="molecule type" value="Genomic_DNA"/>
</dbReference>
<evidence type="ECO:0000313" key="20">
    <source>
        <dbReference type="Proteomes" id="UP000287439"/>
    </source>
</evidence>
<dbReference type="Pfam" id="PF00462">
    <property type="entry name" value="Glutaredoxin"/>
    <property type="match status" value="1"/>
</dbReference>
<dbReference type="EMBL" id="PELZ01000013">
    <property type="protein sequence ID" value="RTH40193.1"/>
    <property type="molecule type" value="Genomic_DNA"/>
</dbReference>
<dbReference type="InterPro" id="IPR036249">
    <property type="entry name" value="Thioredoxin-like_sf"/>
</dbReference>
<sequence length="86" mass="9653">MVKLELYGTKGCPYTAELREELVWRGMPFVEYDVEEDLEALTRLRKLTGGWMVPVLVEDGRVVQVGWQGRGCVVANPAGREDQGKA</sequence>
<evidence type="ECO:0000313" key="2">
    <source>
        <dbReference type="EMBL" id="RTG98847.1"/>
    </source>
</evidence>
<comment type="caution">
    <text evidence="2">The sequence shown here is derived from an EMBL/GenBank/DDBJ whole genome shotgun (WGS) entry which is preliminary data.</text>
</comment>
<reference evidence="11" key="1">
    <citation type="submission" date="2017-10" db="EMBL/GenBank/DDBJ databases">
        <authorList>
            <person name="Wilpiszeski R.L."/>
            <person name="Zhidan Z."/>
            <person name="House C.H."/>
        </authorList>
    </citation>
    <scope>NUCLEOTIDE SEQUENCE</scope>
    <source>
        <strain evidence="11">12_S12</strain>
    </source>
</reference>
<proteinExistence type="predicted"/>
<dbReference type="EMBL" id="PELV01000424">
    <property type="protein sequence ID" value="RTH13872.1"/>
    <property type="molecule type" value="Genomic_DNA"/>
</dbReference>
<dbReference type="Proteomes" id="UP000286734">
    <property type="component" value="Unassembled WGS sequence"/>
</dbReference>
<evidence type="ECO:0000313" key="10">
    <source>
        <dbReference type="EMBL" id="RTI04131.1"/>
    </source>
</evidence>